<evidence type="ECO:0000313" key="1">
    <source>
        <dbReference type="EMBL" id="OMO74221.1"/>
    </source>
</evidence>
<keyword evidence="2" id="KW-1185">Reference proteome</keyword>
<dbReference type="Gramene" id="OMO74221">
    <property type="protein sequence ID" value="OMO74221"/>
    <property type="gene ID" value="CCACVL1_16899"/>
</dbReference>
<accession>A0A1R3HVI4</accession>
<gene>
    <name evidence="1" type="ORF">CCACVL1_16899</name>
</gene>
<keyword evidence="1" id="KW-0418">Kinase</keyword>
<name>A0A1R3HVI4_COCAP</name>
<dbReference type="GO" id="GO:0016301">
    <property type="term" value="F:kinase activity"/>
    <property type="evidence" value="ECO:0007669"/>
    <property type="project" value="UniProtKB-KW"/>
</dbReference>
<dbReference type="Proteomes" id="UP000188268">
    <property type="component" value="Unassembled WGS sequence"/>
</dbReference>
<reference evidence="1 2" key="1">
    <citation type="submission" date="2013-09" db="EMBL/GenBank/DDBJ databases">
        <title>Corchorus capsularis genome sequencing.</title>
        <authorList>
            <person name="Alam M."/>
            <person name="Haque M.S."/>
            <person name="Islam M.S."/>
            <person name="Emdad E.M."/>
            <person name="Islam M.M."/>
            <person name="Ahmed B."/>
            <person name="Halim A."/>
            <person name="Hossen Q.M.M."/>
            <person name="Hossain M.Z."/>
            <person name="Ahmed R."/>
            <person name="Khan M.M."/>
            <person name="Islam R."/>
            <person name="Rashid M.M."/>
            <person name="Khan S.A."/>
            <person name="Rahman M.S."/>
            <person name="Alam M."/>
        </authorList>
    </citation>
    <scope>NUCLEOTIDE SEQUENCE [LARGE SCALE GENOMIC DNA]</scope>
    <source>
        <strain evidence="2">cv. CVL-1</strain>
        <tissue evidence="1">Whole seedling</tissue>
    </source>
</reference>
<keyword evidence="1" id="KW-0808">Transferase</keyword>
<proteinExistence type="predicted"/>
<sequence length="66" mass="7328">MDANSKPFSFAYAKKLLKTLALAHVNGKFSFSISAACIKRHETNGLAIIQADRRPDVLDFASDRFI</sequence>
<dbReference type="AlphaFoldDB" id="A0A1R3HVI4"/>
<keyword evidence="1" id="KW-0670">Pyruvate</keyword>
<protein>
    <submittedName>
        <fullName evidence="1">Pyruvate, orthophosphate dikinase (IC)</fullName>
    </submittedName>
</protein>
<evidence type="ECO:0000313" key="2">
    <source>
        <dbReference type="Proteomes" id="UP000188268"/>
    </source>
</evidence>
<dbReference type="EMBL" id="AWWV01011132">
    <property type="protein sequence ID" value="OMO74221.1"/>
    <property type="molecule type" value="Genomic_DNA"/>
</dbReference>
<comment type="caution">
    <text evidence="1">The sequence shown here is derived from an EMBL/GenBank/DDBJ whole genome shotgun (WGS) entry which is preliminary data.</text>
</comment>
<organism evidence="1 2">
    <name type="scientific">Corchorus capsularis</name>
    <name type="common">Jute</name>
    <dbReference type="NCBI Taxonomy" id="210143"/>
    <lineage>
        <taxon>Eukaryota</taxon>
        <taxon>Viridiplantae</taxon>
        <taxon>Streptophyta</taxon>
        <taxon>Embryophyta</taxon>
        <taxon>Tracheophyta</taxon>
        <taxon>Spermatophyta</taxon>
        <taxon>Magnoliopsida</taxon>
        <taxon>eudicotyledons</taxon>
        <taxon>Gunneridae</taxon>
        <taxon>Pentapetalae</taxon>
        <taxon>rosids</taxon>
        <taxon>malvids</taxon>
        <taxon>Malvales</taxon>
        <taxon>Malvaceae</taxon>
        <taxon>Grewioideae</taxon>
        <taxon>Apeibeae</taxon>
        <taxon>Corchorus</taxon>
    </lineage>
</organism>